<dbReference type="Gene3D" id="3.40.50.410">
    <property type="entry name" value="von Willebrand factor, type A domain"/>
    <property type="match status" value="1"/>
</dbReference>
<dbReference type="PANTHER" id="PTHR36846:SF1">
    <property type="entry name" value="PROTEIN VIAA"/>
    <property type="match status" value="1"/>
</dbReference>
<comment type="caution">
    <text evidence="2">The sequence shown here is derived from an EMBL/GenBank/DDBJ whole genome shotgun (WGS) entry which is preliminary data.</text>
</comment>
<name>A0A840DWH9_9BACT</name>
<dbReference type="AlphaFoldDB" id="A0A840DWH9"/>
<proteinExistence type="predicted"/>
<accession>A0A840DWH9</accession>
<organism evidence="2 3">
    <name type="scientific">Neolewinella aquimaris</name>
    <dbReference type="NCBI Taxonomy" id="1835722"/>
    <lineage>
        <taxon>Bacteria</taxon>
        <taxon>Pseudomonadati</taxon>
        <taxon>Bacteroidota</taxon>
        <taxon>Saprospiria</taxon>
        <taxon>Saprospirales</taxon>
        <taxon>Lewinellaceae</taxon>
        <taxon>Neolewinella</taxon>
    </lineage>
</organism>
<dbReference type="Pfam" id="PF05762">
    <property type="entry name" value="VWA_CoxE"/>
    <property type="match status" value="1"/>
</dbReference>
<feature type="coiled-coil region" evidence="1">
    <location>
        <begin position="256"/>
        <end position="290"/>
    </location>
</feature>
<dbReference type="PANTHER" id="PTHR36846">
    <property type="entry name" value="PROTEIN VIAA"/>
    <property type="match status" value="1"/>
</dbReference>
<sequence length="541" mass="63325">MVEQDEILEQEYRRFIEFGQLLDVRTRRYLVEYLRARIGGTEYSGPEDLNDRYGEYFRRALDEIVGVDDLLFVCADNQSITRQIVLDTLYWIKKTFAKVEAKHPFGKELELLSGWSVTPAKAFRARYPALLQFLGSTYLREELDTAFYQDRLQRFFARDFDEWTDEDRRNFERIFTDLLSQWDALLQARILSYQLQKFSEAKDNFVDLLGQKVEEYRRLKSILNPFTEYLGWDMSRDLWQSTSFDALKKYDELLANEDSVRQLAELLGKLREAEIEIEEETFEKTIVRQEWRVDPLSRSEIVGVHESNDLSHMLSSETALLSSDDTETAFLKKYADSNLLSLRYEDRRLVRSEDQIMEVNQRVKQREKGPFIVCVDTSQSMMGRPEEIAKVLTLGILKMAINSNRRAYLISFSTGIKTIDLHDIANSVDELAAFLNMSFYGGTDATLALYEALRQLKSQDYQDADVLMISDFVMYRIDQDILNEVAFYQHNKNTEFHSLALAREANAELLSRFDTNWVYDPATRGIIRELTRGLDQIGYRP</sequence>
<gene>
    <name evidence="2" type="ORF">GGR28_000145</name>
</gene>
<keyword evidence="3" id="KW-1185">Reference proteome</keyword>
<keyword evidence="1" id="KW-0175">Coiled coil</keyword>
<dbReference type="InterPro" id="IPR008912">
    <property type="entry name" value="Uncharacterised_CoxE"/>
</dbReference>
<dbReference type="InterPro" id="IPR036465">
    <property type="entry name" value="vWFA_dom_sf"/>
</dbReference>
<dbReference type="RefSeq" id="WP_183493804.1">
    <property type="nucleotide sequence ID" value="NZ_JACIFF010000001.1"/>
</dbReference>
<reference evidence="2 3" key="1">
    <citation type="submission" date="2020-08" db="EMBL/GenBank/DDBJ databases">
        <title>Genomic Encyclopedia of Type Strains, Phase IV (KMG-IV): sequencing the most valuable type-strain genomes for metagenomic binning, comparative biology and taxonomic classification.</title>
        <authorList>
            <person name="Goeker M."/>
        </authorList>
    </citation>
    <scope>NUCLEOTIDE SEQUENCE [LARGE SCALE GENOMIC DNA]</scope>
    <source>
        <strain evidence="2 3">DSM 105137</strain>
    </source>
</reference>
<dbReference type="Proteomes" id="UP000576209">
    <property type="component" value="Unassembled WGS sequence"/>
</dbReference>
<evidence type="ECO:0000313" key="3">
    <source>
        <dbReference type="Proteomes" id="UP000576209"/>
    </source>
</evidence>
<evidence type="ECO:0000256" key="1">
    <source>
        <dbReference type="SAM" id="Coils"/>
    </source>
</evidence>
<dbReference type="EMBL" id="JACIFF010000001">
    <property type="protein sequence ID" value="MBB4077544.1"/>
    <property type="molecule type" value="Genomic_DNA"/>
</dbReference>
<dbReference type="GO" id="GO:0005829">
    <property type="term" value="C:cytosol"/>
    <property type="evidence" value="ECO:0007669"/>
    <property type="project" value="TreeGrafter"/>
</dbReference>
<protein>
    <submittedName>
        <fullName evidence="2">Uncharacterized protein with von Willebrand factor type A (VWA) domain</fullName>
    </submittedName>
</protein>
<evidence type="ECO:0000313" key="2">
    <source>
        <dbReference type="EMBL" id="MBB4077544.1"/>
    </source>
</evidence>
<dbReference type="SUPFAM" id="SSF53300">
    <property type="entry name" value="vWA-like"/>
    <property type="match status" value="1"/>
</dbReference>